<gene>
    <name evidence="3" type="ORF">DCAF_LOCUS12570</name>
</gene>
<feature type="compositionally biased region" description="Basic and acidic residues" evidence="1">
    <location>
        <begin position="1"/>
        <end position="10"/>
    </location>
</feature>
<dbReference type="Proteomes" id="UP001314170">
    <property type="component" value="Unassembled WGS sequence"/>
</dbReference>
<evidence type="ECO:0000256" key="2">
    <source>
        <dbReference type="SAM" id="Phobius"/>
    </source>
</evidence>
<evidence type="ECO:0000313" key="3">
    <source>
        <dbReference type="EMBL" id="CAK7337535.1"/>
    </source>
</evidence>
<evidence type="ECO:0000313" key="4">
    <source>
        <dbReference type="Proteomes" id="UP001314170"/>
    </source>
</evidence>
<feature type="compositionally biased region" description="Polar residues" evidence="1">
    <location>
        <begin position="15"/>
        <end position="29"/>
    </location>
</feature>
<proteinExistence type="predicted"/>
<dbReference type="EMBL" id="CAWUPB010001087">
    <property type="protein sequence ID" value="CAK7337535.1"/>
    <property type="molecule type" value="Genomic_DNA"/>
</dbReference>
<keyword evidence="4" id="KW-1185">Reference proteome</keyword>
<comment type="caution">
    <text evidence="3">The sequence shown here is derived from an EMBL/GenBank/DDBJ whole genome shotgun (WGS) entry which is preliminary data.</text>
</comment>
<reference evidence="3 4" key="1">
    <citation type="submission" date="2024-01" db="EMBL/GenBank/DDBJ databases">
        <authorList>
            <person name="Waweru B."/>
        </authorList>
    </citation>
    <scope>NUCLEOTIDE SEQUENCE [LARGE SCALE GENOMIC DNA]</scope>
</reference>
<dbReference type="AlphaFoldDB" id="A0AAV1RM95"/>
<evidence type="ECO:0000256" key="1">
    <source>
        <dbReference type="SAM" id="MobiDB-lite"/>
    </source>
</evidence>
<accession>A0AAV1RM95</accession>
<feature type="transmembrane region" description="Helical" evidence="2">
    <location>
        <begin position="42"/>
        <end position="62"/>
    </location>
</feature>
<protein>
    <submittedName>
        <fullName evidence="3">Uncharacterized protein</fullName>
    </submittedName>
</protein>
<dbReference type="PANTHER" id="PTHR36755:SF1">
    <property type="entry name" value="OS06G0149300 PROTEIN"/>
    <property type="match status" value="1"/>
</dbReference>
<keyword evidence="2" id="KW-1133">Transmembrane helix</keyword>
<organism evidence="3 4">
    <name type="scientific">Dovyalis caffra</name>
    <dbReference type="NCBI Taxonomy" id="77055"/>
    <lineage>
        <taxon>Eukaryota</taxon>
        <taxon>Viridiplantae</taxon>
        <taxon>Streptophyta</taxon>
        <taxon>Embryophyta</taxon>
        <taxon>Tracheophyta</taxon>
        <taxon>Spermatophyta</taxon>
        <taxon>Magnoliopsida</taxon>
        <taxon>eudicotyledons</taxon>
        <taxon>Gunneridae</taxon>
        <taxon>Pentapetalae</taxon>
        <taxon>rosids</taxon>
        <taxon>fabids</taxon>
        <taxon>Malpighiales</taxon>
        <taxon>Salicaceae</taxon>
        <taxon>Flacourtieae</taxon>
        <taxon>Dovyalis</taxon>
    </lineage>
</organism>
<keyword evidence="2" id="KW-0472">Membrane</keyword>
<sequence length="86" mass="8757">MGKSRQDAASKADCGNSTNARHTRSSLVNPTLPIPTQFPKNMVVKSIIAFRAVLVGGVAIFAKLVGAMKATSGVNLGTASTAVTVG</sequence>
<dbReference type="PANTHER" id="PTHR36755">
    <property type="entry name" value="PROTEIN, PUTATIVE-RELATED"/>
    <property type="match status" value="1"/>
</dbReference>
<feature type="region of interest" description="Disordered" evidence="1">
    <location>
        <begin position="1"/>
        <end position="32"/>
    </location>
</feature>
<keyword evidence="2" id="KW-0812">Transmembrane</keyword>
<name>A0AAV1RM95_9ROSI</name>